<dbReference type="RefSeq" id="WP_188391646.1">
    <property type="nucleotide sequence ID" value="NZ_BMEV01000020.1"/>
</dbReference>
<accession>A0A8J2ZT27</accession>
<keyword evidence="3" id="KW-1185">Reference proteome</keyword>
<evidence type="ECO:0000313" key="2">
    <source>
        <dbReference type="EMBL" id="GGH74625.1"/>
    </source>
</evidence>
<keyword evidence="1" id="KW-1133">Transmembrane helix</keyword>
<organism evidence="2 3">
    <name type="scientific">Compostibacillus humi</name>
    <dbReference type="NCBI Taxonomy" id="1245525"/>
    <lineage>
        <taxon>Bacteria</taxon>
        <taxon>Bacillati</taxon>
        <taxon>Bacillota</taxon>
        <taxon>Bacilli</taxon>
        <taxon>Bacillales</taxon>
        <taxon>Bacillaceae</taxon>
        <taxon>Compostibacillus</taxon>
    </lineage>
</organism>
<reference evidence="2" key="2">
    <citation type="submission" date="2020-09" db="EMBL/GenBank/DDBJ databases">
        <authorList>
            <person name="Sun Q."/>
            <person name="Zhou Y."/>
        </authorList>
    </citation>
    <scope>NUCLEOTIDE SEQUENCE</scope>
    <source>
        <strain evidence="2">CGMCC 1.12360</strain>
    </source>
</reference>
<evidence type="ECO:0008006" key="4">
    <source>
        <dbReference type="Google" id="ProtNLM"/>
    </source>
</evidence>
<dbReference type="PANTHER" id="PTHR40070:SF1">
    <property type="entry name" value="UPF0478 PROTEIN YTXG"/>
    <property type="match status" value="1"/>
</dbReference>
<dbReference type="EMBL" id="BMEV01000020">
    <property type="protein sequence ID" value="GGH74625.1"/>
    <property type="molecule type" value="Genomic_DNA"/>
</dbReference>
<reference evidence="2" key="1">
    <citation type="journal article" date="2014" name="Int. J. Syst. Evol. Microbiol.">
        <title>Complete genome sequence of Corynebacterium casei LMG S-19264T (=DSM 44701T), isolated from a smear-ripened cheese.</title>
        <authorList>
            <consortium name="US DOE Joint Genome Institute (JGI-PGF)"/>
            <person name="Walter F."/>
            <person name="Albersmeier A."/>
            <person name="Kalinowski J."/>
            <person name="Ruckert C."/>
        </authorList>
    </citation>
    <scope>NUCLEOTIDE SEQUENCE</scope>
    <source>
        <strain evidence="2">CGMCC 1.12360</strain>
    </source>
</reference>
<keyword evidence="1" id="KW-0472">Membrane</keyword>
<keyword evidence="1" id="KW-0812">Transmembrane</keyword>
<dbReference type="PANTHER" id="PTHR40070">
    <property type="entry name" value="UPF0478 PROTEIN YTXG"/>
    <property type="match status" value="1"/>
</dbReference>
<feature type="transmembrane region" description="Helical" evidence="1">
    <location>
        <begin position="6"/>
        <end position="26"/>
    </location>
</feature>
<gene>
    <name evidence="2" type="ORF">GCM10010978_13680</name>
</gene>
<sequence length="135" mass="15212">MEAVSLGILLCSIAFAIVVIYLSFMLKRVADVTRTLGTSVKFAEQQILEVLPELHQTLRETRVTVDELEKHVHTADQLVDTVHNAGKSMQHLNEAYSQYRQSVSEESFQNQIKSVIEGIKWGEAVNQVVTKKQSN</sequence>
<evidence type="ECO:0000256" key="1">
    <source>
        <dbReference type="SAM" id="Phobius"/>
    </source>
</evidence>
<dbReference type="Proteomes" id="UP000602050">
    <property type="component" value="Unassembled WGS sequence"/>
</dbReference>
<name>A0A8J2ZT27_9BACI</name>
<dbReference type="Pfam" id="PF06103">
    <property type="entry name" value="DUF948"/>
    <property type="match status" value="1"/>
</dbReference>
<evidence type="ECO:0000313" key="3">
    <source>
        <dbReference type="Proteomes" id="UP000602050"/>
    </source>
</evidence>
<proteinExistence type="predicted"/>
<comment type="caution">
    <text evidence="2">The sequence shown here is derived from an EMBL/GenBank/DDBJ whole genome shotgun (WGS) entry which is preliminary data.</text>
</comment>
<dbReference type="AlphaFoldDB" id="A0A8J2ZT27"/>
<dbReference type="InterPro" id="IPR009293">
    <property type="entry name" value="UPF0478"/>
</dbReference>
<protein>
    <recommendedName>
        <fullName evidence="4">DUF948 domain-containing protein</fullName>
    </recommendedName>
</protein>